<comment type="caution">
    <text evidence="2">The sequence shown here is derived from an EMBL/GenBank/DDBJ whole genome shotgun (WGS) entry which is preliminary data.</text>
</comment>
<dbReference type="AlphaFoldDB" id="A0A8J5WF85"/>
<reference evidence="2" key="1">
    <citation type="journal article" date="2021" name="bioRxiv">
        <title>Whole Genome Assembly and Annotation of Northern Wild Rice, Zizania palustris L., Supports a Whole Genome Duplication in the Zizania Genus.</title>
        <authorList>
            <person name="Haas M."/>
            <person name="Kono T."/>
            <person name="Macchietto M."/>
            <person name="Millas R."/>
            <person name="McGilp L."/>
            <person name="Shao M."/>
            <person name="Duquette J."/>
            <person name="Hirsch C.N."/>
            <person name="Kimball J."/>
        </authorList>
    </citation>
    <scope>NUCLEOTIDE SEQUENCE</scope>
    <source>
        <tissue evidence="2">Fresh leaf tissue</tissue>
    </source>
</reference>
<evidence type="ECO:0000256" key="1">
    <source>
        <dbReference type="SAM" id="MobiDB-lite"/>
    </source>
</evidence>
<dbReference type="Proteomes" id="UP000729402">
    <property type="component" value="Unassembled WGS sequence"/>
</dbReference>
<sequence>MAGARGRYSRNKSISRALTRSWSATSDARRSGPRRSRGERASAESPLVVLPAGTGAAPTLDPPPTSSYTQHRYPTRLPPLCSPSPVAAPSAATQEAAAQVPVETIIERVIFDFRFLALLAVVESLAGSLLCFLNDCVYIKDAYNVYWTSCVKGVRQTVLKVVETISEICLSRWNSHANLWDGFVWVVHQQYFY</sequence>
<dbReference type="OrthoDB" id="1935713at2759"/>
<keyword evidence="3" id="KW-1185">Reference proteome</keyword>
<protein>
    <submittedName>
        <fullName evidence="2">Uncharacterized protein</fullName>
    </submittedName>
</protein>
<evidence type="ECO:0000313" key="3">
    <source>
        <dbReference type="Proteomes" id="UP000729402"/>
    </source>
</evidence>
<dbReference type="PANTHER" id="PTHR31721">
    <property type="entry name" value="OS06G0710300 PROTEIN"/>
    <property type="match status" value="1"/>
</dbReference>
<dbReference type="PANTHER" id="PTHR31721:SF1">
    <property type="entry name" value="OS07G0656700 PROTEIN"/>
    <property type="match status" value="1"/>
</dbReference>
<proteinExistence type="predicted"/>
<reference evidence="2" key="2">
    <citation type="submission" date="2021-02" db="EMBL/GenBank/DDBJ databases">
        <authorList>
            <person name="Kimball J.A."/>
            <person name="Haas M.W."/>
            <person name="Macchietto M."/>
            <person name="Kono T."/>
            <person name="Duquette J."/>
            <person name="Shao M."/>
        </authorList>
    </citation>
    <scope>NUCLEOTIDE SEQUENCE</scope>
    <source>
        <tissue evidence="2">Fresh leaf tissue</tissue>
    </source>
</reference>
<feature type="region of interest" description="Disordered" evidence="1">
    <location>
        <begin position="1"/>
        <end position="74"/>
    </location>
</feature>
<feature type="compositionally biased region" description="Polar residues" evidence="1">
    <location>
        <begin position="11"/>
        <end position="26"/>
    </location>
</feature>
<name>A0A8J5WF85_ZIZPA</name>
<dbReference type="EMBL" id="JAAALK010000081">
    <property type="protein sequence ID" value="KAG8088910.1"/>
    <property type="molecule type" value="Genomic_DNA"/>
</dbReference>
<gene>
    <name evidence="2" type="ORF">GUJ93_ZPchr0011g28566</name>
</gene>
<evidence type="ECO:0000313" key="2">
    <source>
        <dbReference type="EMBL" id="KAG8088910.1"/>
    </source>
</evidence>
<organism evidence="2 3">
    <name type="scientific">Zizania palustris</name>
    <name type="common">Northern wild rice</name>
    <dbReference type="NCBI Taxonomy" id="103762"/>
    <lineage>
        <taxon>Eukaryota</taxon>
        <taxon>Viridiplantae</taxon>
        <taxon>Streptophyta</taxon>
        <taxon>Embryophyta</taxon>
        <taxon>Tracheophyta</taxon>
        <taxon>Spermatophyta</taxon>
        <taxon>Magnoliopsida</taxon>
        <taxon>Liliopsida</taxon>
        <taxon>Poales</taxon>
        <taxon>Poaceae</taxon>
        <taxon>BOP clade</taxon>
        <taxon>Oryzoideae</taxon>
        <taxon>Oryzeae</taxon>
        <taxon>Zizaniinae</taxon>
        <taxon>Zizania</taxon>
    </lineage>
</organism>
<accession>A0A8J5WF85</accession>